<accession>A0ABC8ARQ6</accession>
<dbReference type="Proteomes" id="UP000180166">
    <property type="component" value="Chromosome"/>
</dbReference>
<name>A0ABC8ARQ6_9NOCA</name>
<proteinExistence type="predicted"/>
<protein>
    <submittedName>
        <fullName evidence="1">Uncharacterized protein</fullName>
    </submittedName>
</protein>
<dbReference type="RefSeq" id="WP_033090709.1">
    <property type="nucleotide sequence ID" value="NZ_WMKD01000195.1"/>
</dbReference>
<dbReference type="AlphaFoldDB" id="A0ABC8ARQ6"/>
<organism evidence="1 2">
    <name type="scientific">Nocardia seriolae</name>
    <dbReference type="NCBI Taxonomy" id="37332"/>
    <lineage>
        <taxon>Bacteria</taxon>
        <taxon>Bacillati</taxon>
        <taxon>Actinomycetota</taxon>
        <taxon>Actinomycetes</taxon>
        <taxon>Mycobacteriales</taxon>
        <taxon>Nocardiaceae</taxon>
        <taxon>Nocardia</taxon>
    </lineage>
</organism>
<dbReference type="KEGG" id="nsr:NS506_02735"/>
<reference evidence="1 2" key="1">
    <citation type="submission" date="2016-10" db="EMBL/GenBank/DDBJ databases">
        <title>Genome sequence of Nocardia seriolae strain EM150506, isolated from Anguila japonica.</title>
        <authorList>
            <person name="Han H.-J."/>
        </authorList>
    </citation>
    <scope>NUCLEOTIDE SEQUENCE [LARGE SCALE GENOMIC DNA]</scope>
    <source>
        <strain evidence="1 2">EM150506</strain>
    </source>
</reference>
<evidence type="ECO:0000313" key="1">
    <source>
        <dbReference type="EMBL" id="APA96796.1"/>
    </source>
</evidence>
<evidence type="ECO:0000313" key="2">
    <source>
        <dbReference type="Proteomes" id="UP000180166"/>
    </source>
</evidence>
<gene>
    <name evidence="1" type="ORF">NS506_02735</name>
</gene>
<dbReference type="EMBL" id="CP017839">
    <property type="protein sequence ID" value="APA96796.1"/>
    <property type="molecule type" value="Genomic_DNA"/>
</dbReference>
<sequence>MRVIAARANYERLVQRAFEKIRQDGRGSPAVMIRQLDALAQIASRTDDPARRGVLLEQAEMIKRSALESIPEGADLQDVLRRYRVMAQFRTEE</sequence>